<keyword evidence="2" id="KW-1185">Reference proteome</keyword>
<organism evidence="1 2">
    <name type="scientific">Xanthoceras sorbifolium</name>
    <dbReference type="NCBI Taxonomy" id="99658"/>
    <lineage>
        <taxon>Eukaryota</taxon>
        <taxon>Viridiplantae</taxon>
        <taxon>Streptophyta</taxon>
        <taxon>Embryophyta</taxon>
        <taxon>Tracheophyta</taxon>
        <taxon>Spermatophyta</taxon>
        <taxon>Magnoliopsida</taxon>
        <taxon>eudicotyledons</taxon>
        <taxon>Gunneridae</taxon>
        <taxon>Pentapetalae</taxon>
        <taxon>rosids</taxon>
        <taxon>malvids</taxon>
        <taxon>Sapindales</taxon>
        <taxon>Sapindaceae</taxon>
        <taxon>Xanthoceroideae</taxon>
        <taxon>Xanthoceras</taxon>
    </lineage>
</organism>
<dbReference type="EMBL" id="JAFEMO010000002">
    <property type="protein sequence ID" value="KAH7575957.1"/>
    <property type="molecule type" value="Genomic_DNA"/>
</dbReference>
<dbReference type="PANTHER" id="PTHR47481:SF9">
    <property type="entry name" value="RETROTRANSPOSON GAG DOMAIN-CONTAINING PROTEIN"/>
    <property type="match status" value="1"/>
</dbReference>
<name>A0ABQ8IH14_9ROSI</name>
<accession>A0ABQ8IH14</accession>
<sequence length="186" mass="20659">MTLFSNGKNLALLEILATSSSMLLDPLQRMEINTIRNISNTIKETKFCEKLGHLAWQCYTTKKLFLPSSAPTANLATTNNNSSYKWLLDFGPSHHVTSDIEYLDTIRGIANELALIGASIPNHYFITHTLNGVGLEFKVLAATVRARDTIISFDELHDKLVEYDAFLKREELGSTGNLSNIIVNAA</sequence>
<dbReference type="Proteomes" id="UP000827721">
    <property type="component" value="Unassembled WGS sequence"/>
</dbReference>
<proteinExistence type="predicted"/>
<evidence type="ECO:0000313" key="1">
    <source>
        <dbReference type="EMBL" id="KAH7575957.1"/>
    </source>
</evidence>
<dbReference type="PANTHER" id="PTHR47481">
    <property type="match status" value="1"/>
</dbReference>
<evidence type="ECO:0000313" key="2">
    <source>
        <dbReference type="Proteomes" id="UP000827721"/>
    </source>
</evidence>
<protein>
    <submittedName>
        <fullName evidence="1">Uncharacterized protein</fullName>
    </submittedName>
</protein>
<reference evidence="1 2" key="1">
    <citation type="submission" date="2021-02" db="EMBL/GenBank/DDBJ databases">
        <title>Plant Genome Project.</title>
        <authorList>
            <person name="Zhang R.-G."/>
        </authorList>
    </citation>
    <scope>NUCLEOTIDE SEQUENCE [LARGE SCALE GENOMIC DNA]</scope>
    <source>
        <tissue evidence="1">Leaves</tissue>
    </source>
</reference>
<gene>
    <name evidence="1" type="ORF">JRO89_XS02G0261400</name>
</gene>
<comment type="caution">
    <text evidence="1">The sequence shown here is derived from an EMBL/GenBank/DDBJ whole genome shotgun (WGS) entry which is preliminary data.</text>
</comment>